<feature type="coiled-coil region" evidence="1">
    <location>
        <begin position="207"/>
        <end position="277"/>
    </location>
</feature>
<evidence type="ECO:0000313" key="6">
    <source>
        <dbReference type="Proteomes" id="UP000434036"/>
    </source>
</evidence>
<gene>
    <name evidence="5" type="ORF">GSF08_04475</name>
</gene>
<reference evidence="5 6" key="1">
    <citation type="submission" date="2019-12" db="EMBL/GenBank/DDBJ databases">
        <authorList>
            <person name="Yang R."/>
        </authorList>
    </citation>
    <scope>NUCLEOTIDE SEQUENCE [LARGE SCALE GENOMIC DNA]</scope>
    <source>
        <strain evidence="5 6">DONG20-135</strain>
    </source>
</reference>
<keyword evidence="4" id="KW-0732">Signal</keyword>
<keyword evidence="3" id="KW-0472">Membrane</keyword>
<name>A0A6N8U5M0_9FIRM</name>
<comment type="caution">
    <text evidence="5">The sequence shown here is derived from an EMBL/GenBank/DDBJ whole genome shotgun (WGS) entry which is preliminary data.</text>
</comment>
<proteinExistence type="predicted"/>
<sequence length="304" mass="33554">MRKGRSIVWLAVIGLLLSQMTPVQAEEVGGGETTIHIEVPKQHKMRLKIGTHGSVKVAGKSYQGDQQITVKRLTRPQFEIKADKGYTIKRVSFGGKNVLNEIKGNVYTAPLIHEDDIQLEISFQKGSSSAEESQPGETEKPVKPGGGNESSGSNEPAKDADSDENAEEGSINKGDQSKPETGKEDILDELDKIDDLLTKGELTPAEREELQEKQTQLIEELTKQLIKGNPKDKQAIEDDLKQIEKLLSRKDLSKKQRNALKQRQAALRKQLDAAKDTGNHEVIILIILGVTVLGGAVYFFIKKK</sequence>
<feature type="region of interest" description="Disordered" evidence="2">
    <location>
        <begin position="125"/>
        <end position="183"/>
    </location>
</feature>
<protein>
    <submittedName>
        <fullName evidence="5">LPXTG cell wall anchor domain-containing protein</fullName>
    </submittedName>
</protein>
<evidence type="ECO:0000256" key="1">
    <source>
        <dbReference type="SAM" id="Coils"/>
    </source>
</evidence>
<keyword evidence="6" id="KW-1185">Reference proteome</keyword>
<dbReference type="RefSeq" id="WP_160624608.1">
    <property type="nucleotide sequence ID" value="NZ_WUUQ01000001.1"/>
</dbReference>
<feature type="chain" id="PRO_5027056482" evidence="4">
    <location>
        <begin position="26"/>
        <end position="304"/>
    </location>
</feature>
<accession>A0A6N8U5M0</accession>
<evidence type="ECO:0000256" key="4">
    <source>
        <dbReference type="SAM" id="SignalP"/>
    </source>
</evidence>
<keyword evidence="3" id="KW-0812">Transmembrane</keyword>
<feature type="signal peptide" evidence="4">
    <location>
        <begin position="1"/>
        <end position="25"/>
    </location>
</feature>
<feature type="transmembrane region" description="Helical" evidence="3">
    <location>
        <begin position="282"/>
        <end position="301"/>
    </location>
</feature>
<dbReference type="Proteomes" id="UP000434036">
    <property type="component" value="Unassembled WGS sequence"/>
</dbReference>
<feature type="compositionally biased region" description="Polar residues" evidence="2">
    <location>
        <begin position="125"/>
        <end position="136"/>
    </location>
</feature>
<organism evidence="5 6">
    <name type="scientific">Copranaerobaculum intestinale</name>
    <dbReference type="NCBI Taxonomy" id="2692629"/>
    <lineage>
        <taxon>Bacteria</taxon>
        <taxon>Bacillati</taxon>
        <taxon>Bacillota</taxon>
        <taxon>Erysipelotrichia</taxon>
        <taxon>Erysipelotrichales</taxon>
        <taxon>Erysipelotrichaceae</taxon>
        <taxon>Copranaerobaculum</taxon>
    </lineage>
</organism>
<keyword evidence="1" id="KW-0175">Coiled coil</keyword>
<dbReference type="NCBIfam" id="TIGR01167">
    <property type="entry name" value="LPXTG_anchor"/>
    <property type="match status" value="1"/>
</dbReference>
<reference evidence="5 6" key="2">
    <citation type="submission" date="2020-01" db="EMBL/GenBank/DDBJ databases">
        <title>Clostridiaceae sp. nov. isolated from the gut of human by culturomics.</title>
        <authorList>
            <person name="Chang Y."/>
        </authorList>
    </citation>
    <scope>NUCLEOTIDE SEQUENCE [LARGE SCALE GENOMIC DNA]</scope>
    <source>
        <strain evidence="5 6">DONG20-135</strain>
    </source>
</reference>
<evidence type="ECO:0000256" key="2">
    <source>
        <dbReference type="SAM" id="MobiDB-lite"/>
    </source>
</evidence>
<keyword evidence="3" id="KW-1133">Transmembrane helix</keyword>
<dbReference type="EMBL" id="WUUQ01000001">
    <property type="protein sequence ID" value="MXQ73190.1"/>
    <property type="molecule type" value="Genomic_DNA"/>
</dbReference>
<evidence type="ECO:0000256" key="3">
    <source>
        <dbReference type="SAM" id="Phobius"/>
    </source>
</evidence>
<dbReference type="AlphaFoldDB" id="A0A6N8U5M0"/>
<evidence type="ECO:0000313" key="5">
    <source>
        <dbReference type="EMBL" id="MXQ73190.1"/>
    </source>
</evidence>